<gene>
    <name evidence="2" type="ORF">LTR77_002123</name>
</gene>
<dbReference type="PROSITE" id="PS50097">
    <property type="entry name" value="BTB"/>
    <property type="match status" value="1"/>
</dbReference>
<evidence type="ECO:0000313" key="3">
    <source>
        <dbReference type="Proteomes" id="UP001337655"/>
    </source>
</evidence>
<evidence type="ECO:0000313" key="2">
    <source>
        <dbReference type="EMBL" id="KAK5173442.1"/>
    </source>
</evidence>
<protein>
    <recommendedName>
        <fullName evidence="1">BTB domain-containing protein</fullName>
    </recommendedName>
</protein>
<dbReference type="Proteomes" id="UP001337655">
    <property type="component" value="Unassembled WGS sequence"/>
</dbReference>
<dbReference type="InterPro" id="IPR011333">
    <property type="entry name" value="SKP1/BTB/POZ_sf"/>
</dbReference>
<dbReference type="AlphaFoldDB" id="A0AAV9PKF9"/>
<dbReference type="GeneID" id="89923470"/>
<name>A0AAV9PKF9_9PEZI</name>
<dbReference type="Pfam" id="PF00651">
    <property type="entry name" value="BTB"/>
    <property type="match status" value="1"/>
</dbReference>
<evidence type="ECO:0000259" key="1">
    <source>
        <dbReference type="PROSITE" id="PS50097"/>
    </source>
</evidence>
<keyword evidence="3" id="KW-1185">Reference proteome</keyword>
<feature type="domain" description="BTB" evidence="1">
    <location>
        <begin position="16"/>
        <end position="78"/>
    </location>
</feature>
<proteinExistence type="predicted"/>
<dbReference type="RefSeq" id="XP_064662137.1">
    <property type="nucleotide sequence ID" value="XM_064799382.1"/>
</dbReference>
<dbReference type="Gene3D" id="3.30.710.10">
    <property type="entry name" value="Potassium Channel Kv1.1, Chain A"/>
    <property type="match status" value="1"/>
</dbReference>
<dbReference type="EMBL" id="JAVRRT010000003">
    <property type="protein sequence ID" value="KAK5173442.1"/>
    <property type="molecule type" value="Genomic_DNA"/>
</dbReference>
<dbReference type="SUPFAM" id="SSF54695">
    <property type="entry name" value="POZ domain"/>
    <property type="match status" value="1"/>
</dbReference>
<dbReference type="InterPro" id="IPR000210">
    <property type="entry name" value="BTB/POZ_dom"/>
</dbReference>
<dbReference type="CDD" id="cd18186">
    <property type="entry name" value="BTB_POZ_ZBTB_KLHL-like"/>
    <property type="match status" value="1"/>
</dbReference>
<reference evidence="2 3" key="1">
    <citation type="submission" date="2023-08" db="EMBL/GenBank/DDBJ databases">
        <title>Black Yeasts Isolated from many extreme environments.</title>
        <authorList>
            <person name="Coleine C."/>
            <person name="Stajich J.E."/>
            <person name="Selbmann L."/>
        </authorList>
    </citation>
    <scope>NUCLEOTIDE SEQUENCE [LARGE SCALE GENOMIC DNA]</scope>
    <source>
        <strain evidence="2 3">CCFEE 5935</strain>
    </source>
</reference>
<dbReference type="SMART" id="SM00225">
    <property type="entry name" value="BTB"/>
    <property type="match status" value="1"/>
</dbReference>
<organism evidence="2 3">
    <name type="scientific">Saxophila tyrrhenica</name>
    <dbReference type="NCBI Taxonomy" id="1690608"/>
    <lineage>
        <taxon>Eukaryota</taxon>
        <taxon>Fungi</taxon>
        <taxon>Dikarya</taxon>
        <taxon>Ascomycota</taxon>
        <taxon>Pezizomycotina</taxon>
        <taxon>Dothideomycetes</taxon>
        <taxon>Dothideomycetidae</taxon>
        <taxon>Mycosphaerellales</taxon>
        <taxon>Extremaceae</taxon>
        <taxon>Saxophila</taxon>
    </lineage>
</organism>
<accession>A0AAV9PKF9</accession>
<comment type="caution">
    <text evidence="2">The sequence shown here is derived from an EMBL/GenBank/DDBJ whole genome shotgun (WGS) entry which is preliminary data.</text>
</comment>
<sequence length="274" mass="30639">MATINAQSIFGVAAVSDVVFQCGERSVPCSRAILTAASRPLGKLVASDSGFREAKQEVIELDDDDPEAVLAMLKHAYSFPYGDIVGKNEARRKPEFHLSVYTVAHKFEISGLQRDALRALDDSLEKIDLDRPSSRAKHDVEYVFDLVKFLAQHKDFDTAFVNRSNAMIEKNMSGLVRLKEFLLWIVEDGNPAIDCLGRAVDRRAKRRIHKITSCRECDQVWTETGTLEHRCTRQATRVDAVSCATISLSVAGSEVYWMQQTAPSKKQQHAVAPR</sequence>